<reference evidence="2 3" key="1">
    <citation type="submission" date="2020-08" db="EMBL/GenBank/DDBJ databases">
        <title>Genomic Encyclopedia of Type Strains, Phase IV (KMG-IV): sequencing the most valuable type-strain genomes for metagenomic binning, comparative biology and taxonomic classification.</title>
        <authorList>
            <person name="Goeker M."/>
        </authorList>
    </citation>
    <scope>NUCLEOTIDE SEQUENCE [LARGE SCALE GENOMIC DNA]</scope>
    <source>
        <strain evidence="2 3">DSM 28760</strain>
    </source>
</reference>
<dbReference type="Proteomes" id="UP000537592">
    <property type="component" value="Unassembled WGS sequence"/>
</dbReference>
<dbReference type="InterPro" id="IPR024572">
    <property type="entry name" value="RcnB"/>
</dbReference>
<dbReference type="AlphaFoldDB" id="A0A7W5Z2Z3"/>
<protein>
    <submittedName>
        <fullName evidence="2">Ni/Co efflux regulator RcnB</fullName>
    </submittedName>
</protein>
<keyword evidence="3" id="KW-1185">Reference proteome</keyword>
<evidence type="ECO:0000313" key="2">
    <source>
        <dbReference type="EMBL" id="MBB3809155.1"/>
    </source>
</evidence>
<dbReference type="EMBL" id="JACICC010000002">
    <property type="protein sequence ID" value="MBB3809155.1"/>
    <property type="molecule type" value="Genomic_DNA"/>
</dbReference>
<sequence>MSKKIGILFACLSLMPAAALAASADAPARISDAGIVLAQAKTQVRVFARGDVLPEAYRAKVVKNPYHQGLKPPPRDQQWVQVGRTFYLIERETGKVIDRVDV</sequence>
<keyword evidence="1" id="KW-0732">Signal</keyword>
<organism evidence="2 3">
    <name type="scientific">Pseudochelatococcus contaminans</name>
    <dbReference type="NCBI Taxonomy" id="1538103"/>
    <lineage>
        <taxon>Bacteria</taxon>
        <taxon>Pseudomonadati</taxon>
        <taxon>Pseudomonadota</taxon>
        <taxon>Alphaproteobacteria</taxon>
        <taxon>Hyphomicrobiales</taxon>
        <taxon>Chelatococcaceae</taxon>
        <taxon>Pseudochelatococcus</taxon>
    </lineage>
</organism>
<feature type="signal peptide" evidence="1">
    <location>
        <begin position="1"/>
        <end position="21"/>
    </location>
</feature>
<gene>
    <name evidence="2" type="ORF">FHS81_001225</name>
</gene>
<evidence type="ECO:0000313" key="3">
    <source>
        <dbReference type="Proteomes" id="UP000537592"/>
    </source>
</evidence>
<dbReference type="RefSeq" id="WP_183751144.1">
    <property type="nucleotide sequence ID" value="NZ_JACICC010000002.1"/>
</dbReference>
<dbReference type="Pfam" id="PF11776">
    <property type="entry name" value="RcnB"/>
    <property type="match status" value="1"/>
</dbReference>
<proteinExistence type="predicted"/>
<comment type="caution">
    <text evidence="2">The sequence shown here is derived from an EMBL/GenBank/DDBJ whole genome shotgun (WGS) entry which is preliminary data.</text>
</comment>
<dbReference type="Gene3D" id="3.10.450.160">
    <property type="entry name" value="inner membrane protein cigr"/>
    <property type="match status" value="1"/>
</dbReference>
<feature type="chain" id="PRO_5030574794" evidence="1">
    <location>
        <begin position="22"/>
        <end position="102"/>
    </location>
</feature>
<evidence type="ECO:0000256" key="1">
    <source>
        <dbReference type="SAM" id="SignalP"/>
    </source>
</evidence>
<accession>A0A7W5Z2Z3</accession>
<name>A0A7W5Z2Z3_9HYPH</name>